<organism evidence="1">
    <name type="scientific">bioreactor metagenome</name>
    <dbReference type="NCBI Taxonomy" id="1076179"/>
    <lineage>
        <taxon>unclassified sequences</taxon>
        <taxon>metagenomes</taxon>
        <taxon>ecological metagenomes</taxon>
    </lineage>
</organism>
<proteinExistence type="predicted"/>
<dbReference type="EMBL" id="VSSQ01003411">
    <property type="protein sequence ID" value="MPM20563.1"/>
    <property type="molecule type" value="Genomic_DNA"/>
</dbReference>
<protein>
    <submittedName>
        <fullName evidence="1">Uncharacterized protein</fullName>
    </submittedName>
</protein>
<dbReference type="Gene3D" id="3.40.50.360">
    <property type="match status" value="1"/>
</dbReference>
<dbReference type="InterPro" id="IPR029039">
    <property type="entry name" value="Flavoprotein-like_sf"/>
</dbReference>
<name>A0A644Y208_9ZZZZ</name>
<evidence type="ECO:0000313" key="1">
    <source>
        <dbReference type="EMBL" id="MPM20563.1"/>
    </source>
</evidence>
<sequence length="77" mass="8713">MKNKFFSFFSGHTWADGAKRELKAFAEGMEFETICESVEMKQSLNRNVMENAYALGKAMAERLHSGDAVIPHKTTCH</sequence>
<accession>A0A644Y208</accession>
<comment type="caution">
    <text evidence="1">The sequence shown here is derived from an EMBL/GenBank/DDBJ whole genome shotgun (WGS) entry which is preliminary data.</text>
</comment>
<dbReference type="SUPFAM" id="SSF52218">
    <property type="entry name" value="Flavoproteins"/>
    <property type="match status" value="1"/>
</dbReference>
<dbReference type="AlphaFoldDB" id="A0A644Y208"/>
<gene>
    <name evidence="1" type="ORF">SDC9_66994</name>
</gene>
<reference evidence="1" key="1">
    <citation type="submission" date="2019-08" db="EMBL/GenBank/DDBJ databases">
        <authorList>
            <person name="Kucharzyk K."/>
            <person name="Murdoch R.W."/>
            <person name="Higgins S."/>
            <person name="Loffler F."/>
        </authorList>
    </citation>
    <scope>NUCLEOTIDE SEQUENCE</scope>
</reference>